<feature type="non-terminal residue" evidence="2">
    <location>
        <position position="1"/>
    </location>
</feature>
<dbReference type="AlphaFoldDB" id="A0A0H5QVI4"/>
<feature type="region of interest" description="Disordered" evidence="1">
    <location>
        <begin position="312"/>
        <end position="370"/>
    </location>
</feature>
<name>A0A0H5QVI4_9EUKA</name>
<organism evidence="2">
    <name type="scientific">Spongospora subterranea</name>
    <dbReference type="NCBI Taxonomy" id="70186"/>
    <lineage>
        <taxon>Eukaryota</taxon>
        <taxon>Sar</taxon>
        <taxon>Rhizaria</taxon>
        <taxon>Endomyxa</taxon>
        <taxon>Phytomyxea</taxon>
        <taxon>Plasmodiophorida</taxon>
        <taxon>Plasmodiophoridae</taxon>
        <taxon>Spongospora</taxon>
    </lineage>
</organism>
<evidence type="ECO:0000256" key="1">
    <source>
        <dbReference type="SAM" id="MobiDB-lite"/>
    </source>
</evidence>
<sequence>SQIDDEDGQADDNGVDCHAGDSEIVSGIMGSPSLCLPRTSQQELPGQLSDSDSEGPSGSVEEESDRGVGDRRSEFEYEGEMRYWSINKQNGRVGNGEVDGPAGDSEIVSGMMELPTVSLPETNLQELSTQSAFNHQSDPSLAAKDHHQNDISTRTSSKPSVESAPEYLQSDKLLTVDHPLILNIESGSPSGRSADPSNCFTYQVDHIDDNQLAHGISFDQSVGDNQTLDMSSDDRIQEEQAISGSNDDGDLIISQLAQVTSFKERKTLLNLLNLTRAQEGLQEIDLQSLLKHDALEDDRQEKDQLEQNQLENDRQEKHQLEQDQSKNDRQEKVQLEQDQLKNDQQEKNRSEHARVEVDRRDKKTRFGRPKSWRRSINKLLSRARCKLNTVL</sequence>
<reference evidence="2" key="1">
    <citation type="submission" date="2015-04" db="EMBL/GenBank/DDBJ databases">
        <title>The genome sequence of the plant pathogenic Rhizarian Plasmodiophora brassicae reveals insights in its biotrophic life cycle and the origin of chitin synthesis.</title>
        <authorList>
            <person name="Schwelm A."/>
            <person name="Fogelqvist J."/>
            <person name="Knaust A."/>
            <person name="Julke S."/>
            <person name="Lilja T."/>
            <person name="Dhandapani V."/>
            <person name="Bonilla-Rosso G."/>
            <person name="Karlsson M."/>
            <person name="Shevchenko A."/>
            <person name="Choi S.R."/>
            <person name="Kim H.G."/>
            <person name="Park J.Y."/>
            <person name="Lim Y.P."/>
            <person name="Ludwig-Muller J."/>
            <person name="Dixelius C."/>
        </authorList>
    </citation>
    <scope>NUCLEOTIDE SEQUENCE</scope>
    <source>
        <tissue evidence="2">Potato root galls</tissue>
    </source>
</reference>
<feature type="compositionally biased region" description="Polar residues" evidence="1">
    <location>
        <begin position="150"/>
        <end position="160"/>
    </location>
</feature>
<dbReference type="EMBL" id="HACM01005169">
    <property type="protein sequence ID" value="CRZ05611.1"/>
    <property type="molecule type" value="Transcribed_RNA"/>
</dbReference>
<protein>
    <submittedName>
        <fullName evidence="2">Uncharacterized protein</fullName>
    </submittedName>
</protein>
<feature type="compositionally biased region" description="Basic and acidic residues" evidence="1">
    <location>
        <begin position="65"/>
        <end position="81"/>
    </location>
</feature>
<accession>A0A0H5QVI4</accession>
<feature type="compositionally biased region" description="Polar residues" evidence="1">
    <location>
        <begin position="130"/>
        <end position="139"/>
    </location>
</feature>
<proteinExistence type="predicted"/>
<evidence type="ECO:0000313" key="2">
    <source>
        <dbReference type="EMBL" id="CRZ05611.1"/>
    </source>
</evidence>
<feature type="compositionally biased region" description="Acidic residues" evidence="1">
    <location>
        <begin position="1"/>
        <end position="14"/>
    </location>
</feature>
<feature type="region of interest" description="Disordered" evidence="1">
    <location>
        <begin position="130"/>
        <end position="165"/>
    </location>
</feature>
<feature type="compositionally biased region" description="Basic and acidic residues" evidence="1">
    <location>
        <begin position="312"/>
        <end position="361"/>
    </location>
</feature>
<feature type="region of interest" description="Disordered" evidence="1">
    <location>
        <begin position="1"/>
        <end position="106"/>
    </location>
</feature>